<reference evidence="3 4" key="1">
    <citation type="submission" date="2016-04" db="EMBL/GenBank/DDBJ databases">
        <title>A degradative enzymes factory behind the ericoid mycorrhizal symbiosis.</title>
        <authorList>
            <consortium name="DOE Joint Genome Institute"/>
            <person name="Martino E."/>
            <person name="Morin E."/>
            <person name="Grelet G."/>
            <person name="Kuo A."/>
            <person name="Kohler A."/>
            <person name="Daghino S."/>
            <person name="Barry K."/>
            <person name="Choi C."/>
            <person name="Cichocki N."/>
            <person name="Clum A."/>
            <person name="Copeland A."/>
            <person name="Hainaut M."/>
            <person name="Haridas S."/>
            <person name="Labutti K."/>
            <person name="Lindquist E."/>
            <person name="Lipzen A."/>
            <person name="Khouja H.-R."/>
            <person name="Murat C."/>
            <person name="Ohm R."/>
            <person name="Olson A."/>
            <person name="Spatafora J."/>
            <person name="Veneault-Fourrey C."/>
            <person name="Henrissat B."/>
            <person name="Grigoriev I."/>
            <person name="Martin F."/>
            <person name="Perotto S."/>
        </authorList>
    </citation>
    <scope>NUCLEOTIDE SEQUENCE [LARGE SCALE GENOMIC DNA]</scope>
    <source>
        <strain evidence="3 4">F</strain>
    </source>
</reference>
<dbReference type="EMBL" id="KZ613940">
    <property type="protein sequence ID" value="PMD44998.1"/>
    <property type="molecule type" value="Genomic_DNA"/>
</dbReference>
<name>A0A2J6S2P2_HYAVF</name>
<evidence type="ECO:0000256" key="2">
    <source>
        <dbReference type="SAM" id="Phobius"/>
    </source>
</evidence>
<gene>
    <name evidence="3" type="ORF">L207DRAFT_244898</name>
</gene>
<evidence type="ECO:0000313" key="4">
    <source>
        <dbReference type="Proteomes" id="UP000235786"/>
    </source>
</evidence>
<evidence type="ECO:0000313" key="3">
    <source>
        <dbReference type="EMBL" id="PMD44998.1"/>
    </source>
</evidence>
<organism evidence="3 4">
    <name type="scientific">Hyaloscypha variabilis (strain UAMH 11265 / GT02V1 / F)</name>
    <name type="common">Meliniomyces variabilis</name>
    <dbReference type="NCBI Taxonomy" id="1149755"/>
    <lineage>
        <taxon>Eukaryota</taxon>
        <taxon>Fungi</taxon>
        <taxon>Dikarya</taxon>
        <taxon>Ascomycota</taxon>
        <taxon>Pezizomycotina</taxon>
        <taxon>Leotiomycetes</taxon>
        <taxon>Helotiales</taxon>
        <taxon>Hyaloscyphaceae</taxon>
        <taxon>Hyaloscypha</taxon>
        <taxon>Hyaloscypha variabilis</taxon>
    </lineage>
</organism>
<keyword evidence="4" id="KW-1185">Reference proteome</keyword>
<protein>
    <submittedName>
        <fullName evidence="3">Uncharacterized protein</fullName>
    </submittedName>
</protein>
<evidence type="ECO:0000256" key="1">
    <source>
        <dbReference type="SAM" id="MobiDB-lite"/>
    </source>
</evidence>
<dbReference type="Proteomes" id="UP000235786">
    <property type="component" value="Unassembled WGS sequence"/>
</dbReference>
<feature type="transmembrane region" description="Helical" evidence="2">
    <location>
        <begin position="57"/>
        <end position="77"/>
    </location>
</feature>
<sequence length="78" mass="8916">MIPISKYRHSGLLTTPLQRADPPRLKEPGPKVLPTVRESGCHLYLQGPRLRGTHPHLFLTGSFVFLCLLLRFLRGYIH</sequence>
<proteinExistence type="predicted"/>
<keyword evidence="2" id="KW-1133">Transmembrane helix</keyword>
<feature type="region of interest" description="Disordered" evidence="1">
    <location>
        <begin position="1"/>
        <end position="31"/>
    </location>
</feature>
<accession>A0A2J6S2P2</accession>
<keyword evidence="2" id="KW-0472">Membrane</keyword>
<keyword evidence="2" id="KW-0812">Transmembrane</keyword>
<dbReference type="AlphaFoldDB" id="A0A2J6S2P2"/>